<comment type="caution">
    <text evidence="1">The sequence shown here is derived from an EMBL/GenBank/DDBJ whole genome shotgun (WGS) entry which is preliminary data.</text>
</comment>
<dbReference type="EMBL" id="JBHUOS010000008">
    <property type="protein sequence ID" value="MFD2915831.1"/>
    <property type="molecule type" value="Genomic_DNA"/>
</dbReference>
<dbReference type="RefSeq" id="WP_194509283.1">
    <property type="nucleotide sequence ID" value="NZ_JADILU010000007.1"/>
</dbReference>
<proteinExistence type="predicted"/>
<sequence>MALGFVISVIFCSNIEEFERQVIFIMYIANVIDYDAIKPNRDKLTKKFLLQRIFELSTNKKYVSKSELRQLVNMEDKGTFNKYYDYHLLKLGITTNKKFILYELYRILEINQGSHDWRRMAVYSKGELSNEFMNGNYDDLELEMTNKIFDFETYKNRDYILPADAHLFIKNKTSNEVNNVESADYEEDQLSFFFYTFLLYAIKNQNKQKINI</sequence>
<keyword evidence="2" id="KW-1185">Reference proteome</keyword>
<reference evidence="2" key="1">
    <citation type="journal article" date="2019" name="Int. J. Syst. Evol. Microbiol.">
        <title>The Global Catalogue of Microorganisms (GCM) 10K type strain sequencing project: providing services to taxonomists for standard genome sequencing and annotation.</title>
        <authorList>
            <consortium name="The Broad Institute Genomics Platform"/>
            <consortium name="The Broad Institute Genome Sequencing Center for Infectious Disease"/>
            <person name="Wu L."/>
            <person name="Ma J."/>
        </authorList>
    </citation>
    <scope>NUCLEOTIDE SEQUENCE [LARGE SCALE GENOMIC DNA]</scope>
    <source>
        <strain evidence="2">KCTC 32514</strain>
    </source>
</reference>
<dbReference type="Proteomes" id="UP001597548">
    <property type="component" value="Unassembled WGS sequence"/>
</dbReference>
<organism evidence="1 2">
    <name type="scientific">Psychroserpens luteus</name>
    <dbReference type="NCBI Taxonomy" id="1434066"/>
    <lineage>
        <taxon>Bacteria</taxon>
        <taxon>Pseudomonadati</taxon>
        <taxon>Bacteroidota</taxon>
        <taxon>Flavobacteriia</taxon>
        <taxon>Flavobacteriales</taxon>
        <taxon>Flavobacteriaceae</taxon>
        <taxon>Psychroserpens</taxon>
    </lineage>
</organism>
<name>A0ABW5ZV79_9FLAO</name>
<gene>
    <name evidence="1" type="ORF">ACFS29_09285</name>
</gene>
<evidence type="ECO:0000313" key="2">
    <source>
        <dbReference type="Proteomes" id="UP001597548"/>
    </source>
</evidence>
<evidence type="ECO:0000313" key="1">
    <source>
        <dbReference type="EMBL" id="MFD2915831.1"/>
    </source>
</evidence>
<accession>A0ABW5ZV79</accession>
<protein>
    <submittedName>
        <fullName evidence="1">Uncharacterized protein</fullName>
    </submittedName>
</protein>